<accession>A0A7W7VSE0</accession>
<dbReference type="Proteomes" id="UP000540506">
    <property type="component" value="Unassembled WGS sequence"/>
</dbReference>
<dbReference type="InterPro" id="IPR011761">
    <property type="entry name" value="ATP-grasp"/>
</dbReference>
<evidence type="ECO:0000313" key="4">
    <source>
        <dbReference type="Proteomes" id="UP000540506"/>
    </source>
</evidence>
<keyword evidence="1" id="KW-0067">ATP-binding</keyword>
<evidence type="ECO:0000256" key="1">
    <source>
        <dbReference type="PROSITE-ProRule" id="PRU00409"/>
    </source>
</evidence>
<organism evidence="3 4">
    <name type="scientific">Kitasatospora kifunensis</name>
    <name type="common">Streptomyces kifunensis</name>
    <dbReference type="NCBI Taxonomy" id="58351"/>
    <lineage>
        <taxon>Bacteria</taxon>
        <taxon>Bacillati</taxon>
        <taxon>Actinomycetota</taxon>
        <taxon>Actinomycetes</taxon>
        <taxon>Kitasatosporales</taxon>
        <taxon>Streptomycetaceae</taxon>
        <taxon>Kitasatospora</taxon>
    </lineage>
</organism>
<dbReference type="SUPFAM" id="SSF56059">
    <property type="entry name" value="Glutathione synthetase ATP-binding domain-like"/>
    <property type="match status" value="1"/>
</dbReference>
<gene>
    <name evidence="3" type="ORF">FHR34_000035</name>
</gene>
<proteinExistence type="predicted"/>
<evidence type="ECO:0000313" key="3">
    <source>
        <dbReference type="EMBL" id="MBB4921042.1"/>
    </source>
</evidence>
<feature type="domain" description="ATP-grasp" evidence="2">
    <location>
        <begin position="143"/>
        <end position="363"/>
    </location>
</feature>
<dbReference type="GO" id="GO:0005524">
    <property type="term" value="F:ATP binding"/>
    <property type="evidence" value="ECO:0007669"/>
    <property type="project" value="UniProtKB-UniRule"/>
</dbReference>
<dbReference type="PROSITE" id="PS50975">
    <property type="entry name" value="ATP_GRASP"/>
    <property type="match status" value="1"/>
</dbReference>
<name>A0A7W7VSE0_KITKI</name>
<dbReference type="GO" id="GO:0046872">
    <property type="term" value="F:metal ion binding"/>
    <property type="evidence" value="ECO:0007669"/>
    <property type="project" value="InterPro"/>
</dbReference>
<dbReference type="RefSeq" id="WP_184933434.1">
    <property type="nucleotide sequence ID" value="NZ_JACHJV010000001.1"/>
</dbReference>
<sequence>MRILIGNHIDDSIRLKSDMASAVQRILWFAADGDLVVLPAPPDEDFLHYVTALTGVDAATLRIHVPPPGRFEHRLLDPRTLTDPGFVRAVAADLDEVSEVFALWPSPQVARLASELGLSHRLPGAAFTRQGGGELANSKAHFRALAAGAGVATAPGAVCHTAEEAAQAMTGLLARTGAVVVKQAHNGSGNGNEIVFAGDAPASGHVGARHLRRLGPGAVERYWSERWAWASAEGRFPVVVECLVPDAESLFTEYLVSDDAVLPTECGVLSYVGRRLDHQSVPLRHLGVDPAVLESLVTQGARLAQVYRAIGYRGFMSADAVADQAGVVRFTEMNAHVSGSVHIYDVIANRIVGVSAQPRRTVAEYAAPACWGTGGMRGFLATAQAIGCHYDPARRIGAILSAPIPAPRDGGPGEPAGLTQPAELAELAEIMVCLAYDTEETRDKLYERLDREFAAQSADPSCRPPY</sequence>
<dbReference type="Pfam" id="PF18604">
    <property type="entry name" value="PreAtp-grasp"/>
    <property type="match status" value="1"/>
</dbReference>
<protein>
    <recommendedName>
        <fullName evidence="2">ATP-grasp domain-containing protein</fullName>
    </recommendedName>
</protein>
<dbReference type="InterPro" id="IPR040754">
    <property type="entry name" value="PreAtp-grasp"/>
</dbReference>
<comment type="caution">
    <text evidence="3">The sequence shown here is derived from an EMBL/GenBank/DDBJ whole genome shotgun (WGS) entry which is preliminary data.</text>
</comment>
<reference evidence="3 4" key="1">
    <citation type="submission" date="2020-08" db="EMBL/GenBank/DDBJ databases">
        <title>Sequencing the genomes of 1000 actinobacteria strains.</title>
        <authorList>
            <person name="Klenk H.-P."/>
        </authorList>
    </citation>
    <scope>NUCLEOTIDE SEQUENCE [LARGE SCALE GENOMIC DNA]</scope>
    <source>
        <strain evidence="3 4">DSM 41654</strain>
    </source>
</reference>
<evidence type="ECO:0000259" key="2">
    <source>
        <dbReference type="PROSITE" id="PS50975"/>
    </source>
</evidence>
<dbReference type="EMBL" id="JACHJV010000001">
    <property type="protein sequence ID" value="MBB4921042.1"/>
    <property type="molecule type" value="Genomic_DNA"/>
</dbReference>
<keyword evidence="1" id="KW-0547">Nucleotide-binding</keyword>
<dbReference type="Gene3D" id="3.30.470.20">
    <property type="entry name" value="ATP-grasp fold, B domain"/>
    <property type="match status" value="1"/>
</dbReference>
<keyword evidence="4" id="KW-1185">Reference proteome</keyword>
<dbReference type="AlphaFoldDB" id="A0A7W7VSE0"/>